<keyword evidence="4 7" id="KW-1133">Transmembrane helix</keyword>
<organism evidence="8 9">
    <name type="scientific">Diatrype stigma</name>
    <dbReference type="NCBI Taxonomy" id="117547"/>
    <lineage>
        <taxon>Eukaryota</taxon>
        <taxon>Fungi</taxon>
        <taxon>Dikarya</taxon>
        <taxon>Ascomycota</taxon>
        <taxon>Pezizomycotina</taxon>
        <taxon>Sordariomycetes</taxon>
        <taxon>Xylariomycetidae</taxon>
        <taxon>Xylariales</taxon>
        <taxon>Diatrypaceae</taxon>
        <taxon>Diatrype</taxon>
    </lineage>
</organism>
<feature type="transmembrane region" description="Helical" evidence="7">
    <location>
        <begin position="415"/>
        <end position="439"/>
    </location>
</feature>
<evidence type="ECO:0000256" key="4">
    <source>
        <dbReference type="ARBA" id="ARBA00022989"/>
    </source>
</evidence>
<comment type="subcellular location">
    <subcellularLocation>
        <location evidence="1">Membrane</location>
        <topology evidence="1">Multi-pass membrane protein</topology>
    </subcellularLocation>
</comment>
<dbReference type="Pfam" id="PF07690">
    <property type="entry name" value="MFS_1"/>
    <property type="match status" value="1"/>
</dbReference>
<evidence type="ECO:0000313" key="8">
    <source>
        <dbReference type="EMBL" id="KAK7750513.1"/>
    </source>
</evidence>
<comment type="caution">
    <text evidence="8">The sequence shown here is derived from an EMBL/GenBank/DDBJ whole genome shotgun (WGS) entry which is preliminary data.</text>
</comment>
<dbReference type="GO" id="GO:0022857">
    <property type="term" value="F:transmembrane transporter activity"/>
    <property type="evidence" value="ECO:0007669"/>
    <property type="project" value="InterPro"/>
</dbReference>
<name>A0AAN9YM76_9PEZI</name>
<accession>A0AAN9YM76</accession>
<gene>
    <name evidence="8" type="ORF">SLS62_007592</name>
</gene>
<evidence type="ECO:0000256" key="1">
    <source>
        <dbReference type="ARBA" id="ARBA00004141"/>
    </source>
</evidence>
<dbReference type="EMBL" id="JAKJXP020000063">
    <property type="protein sequence ID" value="KAK7750513.1"/>
    <property type="molecule type" value="Genomic_DNA"/>
</dbReference>
<comment type="similarity">
    <text evidence="2">Belongs to the major facilitator superfamily.</text>
</comment>
<feature type="transmembrane region" description="Helical" evidence="7">
    <location>
        <begin position="619"/>
        <end position="641"/>
    </location>
</feature>
<dbReference type="GO" id="GO:0016020">
    <property type="term" value="C:membrane"/>
    <property type="evidence" value="ECO:0007669"/>
    <property type="project" value="UniProtKB-SubCell"/>
</dbReference>
<dbReference type="PANTHER" id="PTHR23502">
    <property type="entry name" value="MAJOR FACILITATOR SUPERFAMILY"/>
    <property type="match status" value="1"/>
</dbReference>
<feature type="compositionally biased region" description="Low complexity" evidence="6">
    <location>
        <begin position="54"/>
        <end position="68"/>
    </location>
</feature>
<dbReference type="InterPro" id="IPR036259">
    <property type="entry name" value="MFS_trans_sf"/>
</dbReference>
<keyword evidence="5 7" id="KW-0472">Membrane</keyword>
<feature type="transmembrane region" description="Helical" evidence="7">
    <location>
        <begin position="592"/>
        <end position="613"/>
    </location>
</feature>
<dbReference type="Gene3D" id="1.20.1250.20">
    <property type="entry name" value="MFS general substrate transporter like domains"/>
    <property type="match status" value="1"/>
</dbReference>
<evidence type="ECO:0000256" key="5">
    <source>
        <dbReference type="ARBA" id="ARBA00023136"/>
    </source>
</evidence>
<feature type="transmembrane region" description="Helical" evidence="7">
    <location>
        <begin position="164"/>
        <end position="184"/>
    </location>
</feature>
<reference evidence="8 9" key="1">
    <citation type="submission" date="2024-02" db="EMBL/GenBank/DDBJ databases">
        <title>De novo assembly and annotation of 12 fungi associated with fruit tree decline syndrome in Ontario, Canada.</title>
        <authorList>
            <person name="Sulman M."/>
            <person name="Ellouze W."/>
            <person name="Ilyukhin E."/>
        </authorList>
    </citation>
    <scope>NUCLEOTIDE SEQUENCE [LARGE SCALE GENOMIC DNA]</scope>
    <source>
        <strain evidence="8 9">M11/M66-122</strain>
    </source>
</reference>
<dbReference type="PANTHER" id="PTHR23502:SF68">
    <property type="entry name" value="MULTIDRUG TRANSPORTER, PUTATIVE (AFU_ORTHOLOGUE AFUA_3G01120)-RELATED"/>
    <property type="match status" value="1"/>
</dbReference>
<dbReference type="InterPro" id="IPR011701">
    <property type="entry name" value="MFS"/>
</dbReference>
<dbReference type="SUPFAM" id="SSF103473">
    <property type="entry name" value="MFS general substrate transporter"/>
    <property type="match status" value="1"/>
</dbReference>
<evidence type="ECO:0000256" key="2">
    <source>
        <dbReference type="ARBA" id="ARBA00008335"/>
    </source>
</evidence>
<feature type="transmembrane region" description="Helical" evidence="7">
    <location>
        <begin position="451"/>
        <end position="473"/>
    </location>
</feature>
<evidence type="ECO:0000256" key="7">
    <source>
        <dbReference type="SAM" id="Phobius"/>
    </source>
</evidence>
<dbReference type="Proteomes" id="UP001320420">
    <property type="component" value="Unassembled WGS sequence"/>
</dbReference>
<feature type="transmembrane region" description="Helical" evidence="7">
    <location>
        <begin position="485"/>
        <end position="507"/>
    </location>
</feature>
<keyword evidence="3 7" id="KW-0812">Transmembrane</keyword>
<sequence length="671" mass="71629">MSRPESTGSTIDISEIEKSFPEPPRLSVSVRKTLPPLPAVLESPRASPSPTYESPLSSPRSVSSPTWPGSATKLLIPSQGEPIREIPGPLDFKLGFIPPPPPPASLKDRPRPVTASTKTLSYASAETKRTIKYGTGKSSGVELSPQPSDDPLDPLNWPIWRKHLNFMVLLLIVTLIGVMKTAFISSHSAVAMRYNVSYTTAVALTAVPLMVSAFTGLLSSIVARIVGKRPVYFVSILLMFTGVMLNINMLGSFSEHMIARVFQGLGWGAFETLVLSSIQDTYFEHERQLKTTIYHIVATASTWGSPLLGGVVSASPHGFTRQFKIIGGFLSIAILLLVFGAPETVFDRSSYYPTMPATARAEAEARWPHVEFTGEAARAYLAKMKPWPFYRAAEPVVDWHLVLQAPRALVAPTTALLFIATMLPHVGLWSLASCLALLFSPMPFMLTAPALGVLMTGPFLLTTAAAVAATFAFPHAMKRFTRTVHVAAVATGTAVASAGLFAFGLYIQGTMQIRAPSPASASANAGSPWDLGYLGDRLSFPVASLLLGLVGAGSLVLDAAVVRPAIQQSTAFTSPSLLVGLRNTADMHGALACLRSLAAGAFVLAVPGCAWSWDGLRAVAVGLGAAQIAAAAGACAAWWWVGETVKRWDGRVMGLVDLDLLRKQVSFFDTT</sequence>
<feature type="transmembrane region" description="Helical" evidence="7">
    <location>
        <begin position="325"/>
        <end position="346"/>
    </location>
</feature>
<feature type="compositionally biased region" description="Polar residues" evidence="6">
    <location>
        <begin position="1"/>
        <end position="12"/>
    </location>
</feature>
<feature type="transmembrane region" description="Helical" evidence="7">
    <location>
        <begin position="230"/>
        <end position="247"/>
    </location>
</feature>
<keyword evidence="9" id="KW-1185">Reference proteome</keyword>
<dbReference type="AlphaFoldDB" id="A0AAN9YM76"/>
<evidence type="ECO:0000256" key="3">
    <source>
        <dbReference type="ARBA" id="ARBA00022692"/>
    </source>
</evidence>
<evidence type="ECO:0000313" key="9">
    <source>
        <dbReference type="Proteomes" id="UP001320420"/>
    </source>
</evidence>
<proteinExistence type="inferred from homology"/>
<evidence type="ECO:0008006" key="10">
    <source>
        <dbReference type="Google" id="ProtNLM"/>
    </source>
</evidence>
<feature type="transmembrane region" description="Helical" evidence="7">
    <location>
        <begin position="196"/>
        <end position="218"/>
    </location>
</feature>
<evidence type="ECO:0000256" key="6">
    <source>
        <dbReference type="SAM" id="MobiDB-lite"/>
    </source>
</evidence>
<protein>
    <recommendedName>
        <fullName evidence="10">Major facilitator superfamily transporter</fullName>
    </recommendedName>
</protein>
<feature type="region of interest" description="Disordered" evidence="6">
    <location>
        <begin position="1"/>
        <end position="72"/>
    </location>
</feature>